<organism evidence="2 3">
    <name type="scientific">Halocaridina rubra</name>
    <name type="common">Hawaiian red shrimp</name>
    <dbReference type="NCBI Taxonomy" id="373956"/>
    <lineage>
        <taxon>Eukaryota</taxon>
        <taxon>Metazoa</taxon>
        <taxon>Ecdysozoa</taxon>
        <taxon>Arthropoda</taxon>
        <taxon>Crustacea</taxon>
        <taxon>Multicrustacea</taxon>
        <taxon>Malacostraca</taxon>
        <taxon>Eumalacostraca</taxon>
        <taxon>Eucarida</taxon>
        <taxon>Decapoda</taxon>
        <taxon>Pleocyemata</taxon>
        <taxon>Caridea</taxon>
        <taxon>Atyoidea</taxon>
        <taxon>Atyidae</taxon>
        <taxon>Halocaridina</taxon>
    </lineage>
</organism>
<sequence length="211" mass="22966">PLHPSHPSSGETVLALGSSRVVIFEGGPLPWISKPSSHYVQVDVDDSEKLRISKIEAPEKYTDIHAVNVVCQDIGEYYVTITVGNAPSATLPHPRNVSSKVKVICALPDAISLTVPTKSSCPGVAKIGMTVTHCSKPLLMKIDVMDYENRKFDNISSLSLLWSVSNETLATIPSEPSSLIQVSSLYGFSIPIHSKCHFVAYVYCIFHIVCD</sequence>
<dbReference type="Proteomes" id="UP001381693">
    <property type="component" value="Unassembled WGS sequence"/>
</dbReference>
<accession>A0AAN8WRZ1</accession>
<dbReference type="PANTHER" id="PTHR23019">
    <property type="entry name" value="NUCLEAR PORE MEMBRANE GLYCOPROTEIN GP210-RELATED"/>
    <property type="match status" value="1"/>
</dbReference>
<dbReference type="InterPro" id="IPR055099">
    <property type="entry name" value="Ig_NUP210_7th"/>
</dbReference>
<evidence type="ECO:0000313" key="3">
    <source>
        <dbReference type="Proteomes" id="UP001381693"/>
    </source>
</evidence>
<gene>
    <name evidence="2" type="ORF">SK128_003832</name>
</gene>
<evidence type="ECO:0000313" key="2">
    <source>
        <dbReference type="EMBL" id="KAK7069962.1"/>
    </source>
</evidence>
<reference evidence="2 3" key="1">
    <citation type="submission" date="2023-11" db="EMBL/GenBank/DDBJ databases">
        <title>Halocaridina rubra genome assembly.</title>
        <authorList>
            <person name="Smith C."/>
        </authorList>
    </citation>
    <scope>NUCLEOTIDE SEQUENCE [LARGE SCALE GENOMIC DNA]</scope>
    <source>
        <strain evidence="2">EP-1</strain>
        <tissue evidence="2">Whole</tissue>
    </source>
</reference>
<dbReference type="GO" id="GO:0005643">
    <property type="term" value="C:nuclear pore"/>
    <property type="evidence" value="ECO:0007669"/>
    <property type="project" value="TreeGrafter"/>
</dbReference>
<dbReference type="AlphaFoldDB" id="A0AAN8WRZ1"/>
<dbReference type="Pfam" id="PF26184">
    <property type="entry name" value="Ig_NUP210_8th"/>
    <property type="match status" value="1"/>
</dbReference>
<comment type="caution">
    <text evidence="2">The sequence shown here is derived from an EMBL/GenBank/DDBJ whole genome shotgun (WGS) entry which is preliminary data.</text>
</comment>
<dbReference type="PANTHER" id="PTHR23019:SF0">
    <property type="entry name" value="NUCLEAR PORE MEMBRANE GLYCOPROTEIN 210"/>
    <property type="match status" value="1"/>
</dbReference>
<keyword evidence="3" id="KW-1185">Reference proteome</keyword>
<dbReference type="EMBL" id="JAXCGZ010015644">
    <property type="protein sequence ID" value="KAK7069962.1"/>
    <property type="molecule type" value="Genomic_DNA"/>
</dbReference>
<name>A0AAN8WRZ1_HALRR</name>
<protein>
    <recommendedName>
        <fullName evidence="1">NUP210 Ig-like domain-containing protein</fullName>
    </recommendedName>
</protein>
<evidence type="ECO:0000259" key="1">
    <source>
        <dbReference type="Pfam" id="PF22962"/>
    </source>
</evidence>
<feature type="non-terminal residue" evidence="2">
    <location>
        <position position="1"/>
    </location>
</feature>
<feature type="domain" description="NUP210 Ig-like" evidence="1">
    <location>
        <begin position="6"/>
        <end position="106"/>
    </location>
</feature>
<proteinExistence type="predicted"/>
<dbReference type="Pfam" id="PF22962">
    <property type="entry name" value="Ig_NUP210_7th"/>
    <property type="match status" value="1"/>
</dbReference>
<dbReference type="InterPro" id="IPR045197">
    <property type="entry name" value="NUP210-like"/>
</dbReference>